<sequence>MSRTMTTAEAIQEARRCLNCARPTCRTGCPIENNIPGFIRALSEGNIGMAYEIISERSNLPAICGRVCPHERQCEAHCVLTKKKCGIEIGSLEMFIADFAHNNDLKPTQPSSKLRGKVAVIGSGPAGLTVAGDLAKMDFDVTIFEAQSEPGGVLLFGIPEFRLQKDVVRREISELQHIGVEIRTKQLAGVDFTVDDLFAQGYDAIFMGTGTSLPRTLDIPGKELSGILTATYFLRMVVLADGGKLDASETLLHTGDNVIVVGAGNVAMDAARTSIRRGAKNVTIVYHKTEAEISAFPSEYEAAVAEGVQFRFLKQPIAYFNKKQMRALKNIRRQATAADETELAGLLLQNITKTENGEFIAEGGQELIPCDCVILAVGQKPAARIVSSTKGIQVDKQGFVITRDRPYGMTTRAGVFSSGDVVHGPATVVLAMKESKKVAAGIAQYADAKKLLEDCTMDSTTL</sequence>
<dbReference type="SUPFAM" id="SSF46548">
    <property type="entry name" value="alpha-helical ferredoxin"/>
    <property type="match status" value="1"/>
</dbReference>
<reference evidence="3 4" key="1">
    <citation type="journal article" date="2016" name="Nat. Biotechnol.">
        <title>Measurement of bacterial replication rates in microbial communities.</title>
        <authorList>
            <person name="Brown C.T."/>
            <person name="Olm M.R."/>
            <person name="Thomas B.C."/>
            <person name="Banfield J.F."/>
        </authorList>
    </citation>
    <scope>NUCLEOTIDE SEQUENCE [LARGE SCALE GENOMIC DNA]</scope>
    <source>
        <strain evidence="3">46_33</strain>
    </source>
</reference>
<name>A0A1Q6R426_9FIRM</name>
<gene>
    <name evidence="3" type="ORF">BHW43_07645</name>
</gene>
<dbReference type="EMBL" id="MNTG01000034">
    <property type="protein sequence ID" value="OLA37040.1"/>
    <property type="molecule type" value="Genomic_DNA"/>
</dbReference>
<dbReference type="STRING" id="626940.BHW43_07645"/>
<proteinExistence type="predicted"/>
<feature type="domain" description="Dihydroprymidine dehydrogenase" evidence="2">
    <location>
        <begin position="3"/>
        <end position="103"/>
    </location>
</feature>
<dbReference type="GO" id="GO:0051536">
    <property type="term" value="F:iron-sulfur cluster binding"/>
    <property type="evidence" value="ECO:0007669"/>
    <property type="project" value="InterPro"/>
</dbReference>
<dbReference type="InterPro" id="IPR036188">
    <property type="entry name" value="FAD/NAD-bd_sf"/>
</dbReference>
<dbReference type="AlphaFoldDB" id="A0A1Q6R426"/>
<comment type="caution">
    <text evidence="3">The sequence shown here is derived from an EMBL/GenBank/DDBJ whole genome shotgun (WGS) entry which is preliminary data.</text>
</comment>
<evidence type="ECO:0000259" key="2">
    <source>
        <dbReference type="Pfam" id="PF14691"/>
    </source>
</evidence>
<protein>
    <submittedName>
        <fullName evidence="3">Pyridine nucleotide-disulfide oxidoreductase</fullName>
    </submittedName>
</protein>
<evidence type="ECO:0000313" key="4">
    <source>
        <dbReference type="Proteomes" id="UP000186777"/>
    </source>
</evidence>
<dbReference type="Pfam" id="PF14691">
    <property type="entry name" value="Fer4_20"/>
    <property type="match status" value="1"/>
</dbReference>
<dbReference type="Gene3D" id="3.50.50.60">
    <property type="entry name" value="FAD/NAD(P)-binding domain"/>
    <property type="match status" value="2"/>
</dbReference>
<dbReference type="InterPro" id="IPR023753">
    <property type="entry name" value="FAD/NAD-binding_dom"/>
</dbReference>
<dbReference type="SUPFAM" id="SSF51971">
    <property type="entry name" value="Nucleotide-binding domain"/>
    <property type="match status" value="2"/>
</dbReference>
<organism evidence="3 4">
    <name type="scientific">Phascolarctobacterium succinatutens</name>
    <dbReference type="NCBI Taxonomy" id="626940"/>
    <lineage>
        <taxon>Bacteria</taxon>
        <taxon>Bacillati</taxon>
        <taxon>Bacillota</taxon>
        <taxon>Negativicutes</taxon>
        <taxon>Acidaminococcales</taxon>
        <taxon>Acidaminococcaceae</taxon>
        <taxon>Phascolarctobacterium</taxon>
    </lineage>
</organism>
<dbReference type="PANTHER" id="PTHR42783">
    <property type="entry name" value="GLUTAMATE SYNTHASE [NADPH] SMALL CHAIN"/>
    <property type="match status" value="1"/>
</dbReference>
<dbReference type="PANTHER" id="PTHR42783:SF3">
    <property type="entry name" value="GLUTAMATE SYNTHASE [NADPH] SMALL CHAIN-RELATED"/>
    <property type="match status" value="1"/>
</dbReference>
<evidence type="ECO:0000313" key="3">
    <source>
        <dbReference type="EMBL" id="OLA37040.1"/>
    </source>
</evidence>
<dbReference type="Proteomes" id="UP000186777">
    <property type="component" value="Unassembled WGS sequence"/>
</dbReference>
<feature type="domain" description="FAD/NAD(P)-binding" evidence="1">
    <location>
        <begin position="117"/>
        <end position="434"/>
    </location>
</feature>
<dbReference type="Gene3D" id="1.10.1060.10">
    <property type="entry name" value="Alpha-helical ferredoxin"/>
    <property type="match status" value="1"/>
</dbReference>
<dbReference type="GO" id="GO:0016491">
    <property type="term" value="F:oxidoreductase activity"/>
    <property type="evidence" value="ECO:0007669"/>
    <property type="project" value="InterPro"/>
</dbReference>
<dbReference type="InterPro" id="IPR028261">
    <property type="entry name" value="DPD_II"/>
</dbReference>
<dbReference type="PRINTS" id="PR00419">
    <property type="entry name" value="ADXRDTASE"/>
</dbReference>
<evidence type="ECO:0000259" key="1">
    <source>
        <dbReference type="Pfam" id="PF07992"/>
    </source>
</evidence>
<accession>A0A1Q6R426</accession>
<dbReference type="RefSeq" id="WP_303680091.1">
    <property type="nucleotide sequence ID" value="NZ_MNTG01000034.1"/>
</dbReference>
<dbReference type="InterPro" id="IPR009051">
    <property type="entry name" value="Helical_ferredxn"/>
</dbReference>
<dbReference type="Pfam" id="PF07992">
    <property type="entry name" value="Pyr_redox_2"/>
    <property type="match status" value="1"/>
</dbReference>